<dbReference type="SMART" id="SM00829">
    <property type="entry name" value="PKS_ER"/>
    <property type="match status" value="1"/>
</dbReference>
<dbReference type="SUPFAM" id="SSF50129">
    <property type="entry name" value="GroES-like"/>
    <property type="match status" value="1"/>
</dbReference>
<gene>
    <name evidence="6" type="ORF">PTT_19534</name>
</gene>
<dbReference type="InterPro" id="IPR036291">
    <property type="entry name" value="NAD(P)-bd_dom_sf"/>
</dbReference>
<dbReference type="InterPro" id="IPR020843">
    <property type="entry name" value="ER"/>
</dbReference>
<organism evidence="7">
    <name type="scientific">Pyrenophora teres f. teres (strain 0-1)</name>
    <name type="common">Barley net blotch fungus</name>
    <name type="synonym">Drechslera teres f. teres</name>
    <dbReference type="NCBI Taxonomy" id="861557"/>
    <lineage>
        <taxon>Eukaryota</taxon>
        <taxon>Fungi</taxon>
        <taxon>Dikarya</taxon>
        <taxon>Ascomycota</taxon>
        <taxon>Pezizomycotina</taxon>
        <taxon>Dothideomycetes</taxon>
        <taxon>Pleosporomycetidae</taxon>
        <taxon>Pleosporales</taxon>
        <taxon>Pleosporineae</taxon>
        <taxon>Pleosporaceae</taxon>
        <taxon>Pyrenophora</taxon>
    </lineage>
</organism>
<reference evidence="6 7" key="1">
    <citation type="journal article" date="2010" name="Genome Biol.">
        <title>A first genome assembly of the barley fungal pathogen Pyrenophora teres f. teres.</title>
        <authorList>
            <person name="Ellwood S.R."/>
            <person name="Liu Z."/>
            <person name="Syme R.A."/>
            <person name="Lai Z."/>
            <person name="Hane J.K."/>
            <person name="Keiper F."/>
            <person name="Moffat C.S."/>
            <person name="Oliver R.P."/>
            <person name="Friesen T.L."/>
        </authorList>
    </citation>
    <scope>NUCLEOTIDE SEQUENCE [LARGE SCALE GENOMIC DNA]</scope>
    <source>
        <strain evidence="6 7">0-1</strain>
    </source>
</reference>
<dbReference type="PANTHER" id="PTHR45348:SF6">
    <property type="entry name" value="TRANS-ENOYL REDUCTASE APDC"/>
    <property type="match status" value="1"/>
</dbReference>
<proteinExistence type="inferred from homology"/>
<dbReference type="Proteomes" id="UP000001067">
    <property type="component" value="Unassembled WGS sequence"/>
</dbReference>
<dbReference type="InterPro" id="IPR013154">
    <property type="entry name" value="ADH-like_N"/>
</dbReference>
<dbReference type="Gene3D" id="3.90.180.10">
    <property type="entry name" value="Medium-chain alcohol dehydrogenases, catalytic domain"/>
    <property type="match status" value="1"/>
</dbReference>
<evidence type="ECO:0000256" key="3">
    <source>
        <dbReference type="ARBA" id="ARBA00022857"/>
    </source>
</evidence>
<dbReference type="Gene3D" id="3.40.50.720">
    <property type="entry name" value="NAD(P)-binding Rossmann-like Domain"/>
    <property type="match status" value="1"/>
</dbReference>
<evidence type="ECO:0000313" key="6">
    <source>
        <dbReference type="EMBL" id="EFQ85506.1"/>
    </source>
</evidence>
<keyword evidence="4" id="KW-0560">Oxidoreductase</keyword>
<evidence type="ECO:0000313" key="7">
    <source>
        <dbReference type="Proteomes" id="UP000001067"/>
    </source>
</evidence>
<protein>
    <recommendedName>
        <fullName evidence="5">Enoyl reductase (ER) domain-containing protein</fullName>
    </recommendedName>
</protein>
<keyword evidence="7" id="KW-1185">Reference proteome</keyword>
<dbReference type="AlphaFoldDB" id="E3S943"/>
<evidence type="ECO:0000259" key="5">
    <source>
        <dbReference type="SMART" id="SM00829"/>
    </source>
</evidence>
<dbReference type="KEGG" id="pte:PTT_19534"/>
<keyword evidence="3" id="KW-0521">NADP</keyword>
<dbReference type="Pfam" id="PF08240">
    <property type="entry name" value="ADH_N"/>
    <property type="match status" value="1"/>
</dbReference>
<dbReference type="InterPro" id="IPR011032">
    <property type="entry name" value="GroES-like_sf"/>
</dbReference>
<dbReference type="HOGENOM" id="CLU_026673_16_1_1"/>
<dbReference type="GO" id="GO:0016651">
    <property type="term" value="F:oxidoreductase activity, acting on NAD(P)H"/>
    <property type="evidence" value="ECO:0007669"/>
    <property type="project" value="InterPro"/>
</dbReference>
<dbReference type="SUPFAM" id="SSF51735">
    <property type="entry name" value="NAD(P)-binding Rossmann-fold domains"/>
    <property type="match status" value="1"/>
</dbReference>
<dbReference type="EMBL" id="GL537857">
    <property type="protein sequence ID" value="EFQ85506.1"/>
    <property type="molecule type" value="Genomic_DNA"/>
</dbReference>
<dbReference type="InterPro" id="IPR047122">
    <property type="entry name" value="Trans-enoyl_RdTase-like"/>
</dbReference>
<accession>E3S943</accession>
<evidence type="ECO:0000256" key="2">
    <source>
        <dbReference type="ARBA" id="ARBA00011245"/>
    </source>
</evidence>
<comment type="similarity">
    <text evidence="1">Belongs to the zinc-containing alcohol dehydrogenase family.</text>
</comment>
<dbReference type="PANTHER" id="PTHR45348">
    <property type="entry name" value="HYPOTHETICAL OXIDOREDUCTASE (EUROFUNG)"/>
    <property type="match status" value="1"/>
</dbReference>
<dbReference type="eggNOG" id="KOG1198">
    <property type="taxonomic scope" value="Eukaryota"/>
</dbReference>
<dbReference type="OrthoDB" id="48317at2759"/>
<comment type="subunit">
    <text evidence="2">Monomer.</text>
</comment>
<evidence type="ECO:0000256" key="1">
    <source>
        <dbReference type="ARBA" id="ARBA00008072"/>
    </source>
</evidence>
<feature type="domain" description="Enoyl reductase (ER)" evidence="5">
    <location>
        <begin position="20"/>
        <end position="305"/>
    </location>
</feature>
<name>E3S943_PYRTT</name>
<evidence type="ECO:0000256" key="4">
    <source>
        <dbReference type="ARBA" id="ARBA00023002"/>
    </source>
</evidence>
<dbReference type="CDD" id="cd08249">
    <property type="entry name" value="enoyl_reductase_like"/>
    <property type="match status" value="1"/>
</dbReference>
<sequence length="308" mass="33371">MTSAHLLPENQSAIVQNADGQLQLLRDAVVPKLSPHTVLVKVAAVALNPYDYKLPLYFPCPGTTGGSDFVGTIVRIGAQAARDRPDLSLGDLISGCIYGWNPETPENGSFAQYVRADAQLVFRVGSYKLEDAATFNAAFATLCLALWHSDGLELVHSPANPLHDASQPIYVFVYGASTATGTMALQLLKFFNMYLLTRFGRLRSGYSTIASCSPRSFDLVRSYGADHIFDYAGPETPSTIRKLTEGTLSLVLDCISDHHSITVCHGAIGRLGGRLAVLEVPPEPRPGEKRRKAIKQFFVTRSSALACP</sequence>